<reference evidence="7 8" key="1">
    <citation type="submission" date="2020-08" db="EMBL/GenBank/DDBJ databases">
        <title>Sequencing the genomes of 1000 actinobacteria strains.</title>
        <authorList>
            <person name="Klenk H.-P."/>
        </authorList>
    </citation>
    <scope>NUCLEOTIDE SEQUENCE [LARGE SCALE GENOMIC DNA]</scope>
    <source>
        <strain evidence="7 8">DSM 43851</strain>
    </source>
</reference>
<gene>
    <name evidence="7" type="ORF">BJ998_007857</name>
</gene>
<keyword evidence="2 5" id="KW-0547">Nucleotide-binding</keyword>
<keyword evidence="1" id="KW-0808">Transferase</keyword>
<evidence type="ECO:0000256" key="3">
    <source>
        <dbReference type="ARBA" id="ARBA00022777"/>
    </source>
</evidence>
<dbReference type="Gene3D" id="1.10.510.10">
    <property type="entry name" value="Transferase(Phosphotransferase) domain 1"/>
    <property type="match status" value="1"/>
</dbReference>
<evidence type="ECO:0000256" key="2">
    <source>
        <dbReference type="ARBA" id="ARBA00022741"/>
    </source>
</evidence>
<dbReference type="Gene3D" id="3.30.200.20">
    <property type="entry name" value="Phosphorylase Kinase, domain 1"/>
    <property type="match status" value="1"/>
</dbReference>
<evidence type="ECO:0000313" key="7">
    <source>
        <dbReference type="EMBL" id="MBB5896661.1"/>
    </source>
</evidence>
<dbReference type="InterPro" id="IPR011009">
    <property type="entry name" value="Kinase-like_dom_sf"/>
</dbReference>
<dbReference type="InterPro" id="IPR017441">
    <property type="entry name" value="Protein_kinase_ATP_BS"/>
</dbReference>
<dbReference type="SMART" id="SM00220">
    <property type="entry name" value="S_TKc"/>
    <property type="match status" value="1"/>
</dbReference>
<evidence type="ECO:0000256" key="1">
    <source>
        <dbReference type="ARBA" id="ARBA00022679"/>
    </source>
</evidence>
<dbReference type="Proteomes" id="UP000585638">
    <property type="component" value="Unassembled WGS sequence"/>
</dbReference>
<evidence type="ECO:0000256" key="4">
    <source>
        <dbReference type="ARBA" id="ARBA00022840"/>
    </source>
</evidence>
<organism evidence="7 8">
    <name type="scientific">Kutzneria kofuensis</name>
    <dbReference type="NCBI Taxonomy" id="103725"/>
    <lineage>
        <taxon>Bacteria</taxon>
        <taxon>Bacillati</taxon>
        <taxon>Actinomycetota</taxon>
        <taxon>Actinomycetes</taxon>
        <taxon>Pseudonocardiales</taxon>
        <taxon>Pseudonocardiaceae</taxon>
        <taxon>Kutzneria</taxon>
    </lineage>
</organism>
<sequence length="413" mass="45713">MTRTRDLEGQVVGNYLLEEFLGEGAFGAVFRSTQLALGEPLRRVAVKLSHREGLSDGEAVDLLGDAFLLADAMDQIMDAAAKLHLVHVFDAGRTEPDGRAFLAMEYVEGISLAERIARQGRLDAGQLTTWATEIAGALGALHRLHRPLVHRDLKPANVMLGRDNRVRLIDFGLAVRPEESEQASGVAGTVDYMAPEAATGRATPASDVYSLGVLMYEALTGDHPFRDLVPPIDLPDAGQEAWLREAKERHPVARPSTSNNTVTRKLDRIVLRCLKHHPSERFADAADVLAALTRETPVPDEEPAPPPDGKPARRLRQRLHNVEAALATTPSGRDRFDLLRESAELLGQLDQHSLAARRLREAWGMTEHSALLRDTRERVRLLTELAKAYRRAGNEFQAARFESLRDRDQNGNR</sequence>
<dbReference type="SUPFAM" id="SSF56112">
    <property type="entry name" value="Protein kinase-like (PK-like)"/>
    <property type="match status" value="1"/>
</dbReference>
<evidence type="ECO:0000259" key="6">
    <source>
        <dbReference type="PROSITE" id="PS50011"/>
    </source>
</evidence>
<evidence type="ECO:0000256" key="5">
    <source>
        <dbReference type="PROSITE-ProRule" id="PRU10141"/>
    </source>
</evidence>
<dbReference type="PANTHER" id="PTHR43289:SF34">
    <property type="entry name" value="SERINE_THREONINE-PROTEIN KINASE YBDM-RELATED"/>
    <property type="match status" value="1"/>
</dbReference>
<keyword evidence="4 5" id="KW-0067">ATP-binding</keyword>
<dbReference type="PANTHER" id="PTHR43289">
    <property type="entry name" value="MITOGEN-ACTIVATED PROTEIN KINASE KINASE KINASE 20-RELATED"/>
    <property type="match status" value="1"/>
</dbReference>
<feature type="binding site" evidence="5">
    <location>
        <position position="47"/>
    </location>
    <ligand>
        <name>ATP</name>
        <dbReference type="ChEBI" id="CHEBI:30616"/>
    </ligand>
</feature>
<accession>A0A7W9NLN1</accession>
<comment type="caution">
    <text evidence="7">The sequence shown here is derived from an EMBL/GenBank/DDBJ whole genome shotgun (WGS) entry which is preliminary data.</text>
</comment>
<name>A0A7W9NLN1_9PSEU</name>
<feature type="domain" description="Protein kinase" evidence="6">
    <location>
        <begin position="15"/>
        <end position="293"/>
    </location>
</feature>
<proteinExistence type="predicted"/>
<keyword evidence="8" id="KW-1185">Reference proteome</keyword>
<evidence type="ECO:0000313" key="8">
    <source>
        <dbReference type="Proteomes" id="UP000585638"/>
    </source>
</evidence>
<dbReference type="PROSITE" id="PS50011">
    <property type="entry name" value="PROTEIN_KINASE_DOM"/>
    <property type="match status" value="1"/>
</dbReference>
<dbReference type="EMBL" id="JACHIR010000001">
    <property type="protein sequence ID" value="MBB5896661.1"/>
    <property type="molecule type" value="Genomic_DNA"/>
</dbReference>
<dbReference type="GO" id="GO:0004674">
    <property type="term" value="F:protein serine/threonine kinase activity"/>
    <property type="evidence" value="ECO:0007669"/>
    <property type="project" value="UniProtKB-KW"/>
</dbReference>
<dbReference type="Pfam" id="PF00069">
    <property type="entry name" value="Pkinase"/>
    <property type="match status" value="1"/>
</dbReference>
<keyword evidence="3 7" id="KW-0418">Kinase</keyword>
<dbReference type="PROSITE" id="PS00107">
    <property type="entry name" value="PROTEIN_KINASE_ATP"/>
    <property type="match status" value="1"/>
</dbReference>
<protein>
    <submittedName>
        <fullName evidence="7">Serine/threonine protein kinase</fullName>
    </submittedName>
</protein>
<dbReference type="RefSeq" id="WP_184868272.1">
    <property type="nucleotide sequence ID" value="NZ_BAAAWY010000068.1"/>
</dbReference>
<dbReference type="InterPro" id="IPR000719">
    <property type="entry name" value="Prot_kinase_dom"/>
</dbReference>
<dbReference type="PROSITE" id="PS00108">
    <property type="entry name" value="PROTEIN_KINASE_ST"/>
    <property type="match status" value="1"/>
</dbReference>
<dbReference type="CDD" id="cd14014">
    <property type="entry name" value="STKc_PknB_like"/>
    <property type="match status" value="1"/>
</dbReference>
<dbReference type="GO" id="GO:0005524">
    <property type="term" value="F:ATP binding"/>
    <property type="evidence" value="ECO:0007669"/>
    <property type="project" value="UniProtKB-UniRule"/>
</dbReference>
<keyword evidence="7" id="KW-0723">Serine/threonine-protein kinase</keyword>
<dbReference type="InterPro" id="IPR008271">
    <property type="entry name" value="Ser/Thr_kinase_AS"/>
</dbReference>
<dbReference type="AlphaFoldDB" id="A0A7W9NLN1"/>